<evidence type="ECO:0000313" key="2">
    <source>
        <dbReference type="Proteomes" id="UP000095472"/>
    </source>
</evidence>
<protein>
    <submittedName>
        <fullName evidence="1">Uncharacterized protein</fullName>
    </submittedName>
</protein>
<name>A0ACD5GU60_9CYAN</name>
<proteinExistence type="predicted"/>
<evidence type="ECO:0000313" key="1">
    <source>
        <dbReference type="EMBL" id="XPM64520.1"/>
    </source>
</evidence>
<gene>
    <name evidence="1" type="ORF">BH720_000195</name>
</gene>
<dbReference type="Proteomes" id="UP000095472">
    <property type="component" value="Chromosome"/>
</dbReference>
<keyword evidence="2" id="KW-1185">Reference proteome</keyword>
<accession>A0ACD5GU60</accession>
<dbReference type="EMBL" id="CP182909">
    <property type="protein sequence ID" value="XPM64520.1"/>
    <property type="molecule type" value="Genomic_DNA"/>
</dbReference>
<reference evidence="1 2" key="1">
    <citation type="journal article" date="2016" name="Genome Announc.">
        <title>Draft Genome Sequence of the Thermotolerant Cyanobacterium Desertifilum sp. IPPAS B-1220.</title>
        <authorList>
            <person name="Mironov K.S."/>
            <person name="Sinetova M.A."/>
            <person name="Bolatkhan K."/>
            <person name="Zayadan B.K."/>
            <person name="Ustinova V.V."/>
            <person name="Kupriyanova E.V."/>
            <person name="Skrypnik A.N."/>
            <person name="Gogoleva N.E."/>
            <person name="Gogolev Y.V."/>
            <person name="Los D.A."/>
        </authorList>
    </citation>
    <scope>NUCLEOTIDE SEQUENCE [LARGE SCALE GENOMIC DNA]</scope>
    <source>
        <strain evidence="1 2">IPPAS B-1220</strain>
    </source>
</reference>
<sequence>MGDDAHILRGRLSSVKAIAPQLESLVSTDGVIPFSEASPVWQSQIQQATQPESLPQCIVYPRTSVRTERSDATRPPGKLARSSLRTRE</sequence>
<organism evidence="1 2">
    <name type="scientific">Desertifilum tharense IPPAS B-1220</name>
    <dbReference type="NCBI Taxonomy" id="1781255"/>
    <lineage>
        <taxon>Bacteria</taxon>
        <taxon>Bacillati</taxon>
        <taxon>Cyanobacteriota</taxon>
        <taxon>Cyanophyceae</taxon>
        <taxon>Desertifilales</taxon>
        <taxon>Desertifilaceae</taxon>
        <taxon>Desertifilum</taxon>
    </lineage>
</organism>